<dbReference type="Proteomes" id="UP000644756">
    <property type="component" value="Unassembled WGS sequence"/>
</dbReference>
<dbReference type="AlphaFoldDB" id="A0A917CFH1"/>
<evidence type="ECO:0000256" key="1">
    <source>
        <dbReference type="SAM" id="Phobius"/>
    </source>
</evidence>
<dbReference type="RefSeq" id="WP_188527946.1">
    <property type="nucleotide sequence ID" value="NZ_BMGR01000001.1"/>
</dbReference>
<reference evidence="2" key="2">
    <citation type="submission" date="2020-09" db="EMBL/GenBank/DDBJ databases">
        <authorList>
            <person name="Sun Q."/>
            <person name="Zhou Y."/>
        </authorList>
    </citation>
    <scope>NUCLEOTIDE SEQUENCE</scope>
    <source>
        <strain evidence="2">CGMCC 1.12987</strain>
    </source>
</reference>
<feature type="transmembrane region" description="Helical" evidence="1">
    <location>
        <begin position="136"/>
        <end position="156"/>
    </location>
</feature>
<dbReference type="Pfam" id="PF01944">
    <property type="entry name" value="SpoIIM"/>
    <property type="match status" value="1"/>
</dbReference>
<keyword evidence="1" id="KW-0472">Membrane</keyword>
<feature type="transmembrane region" description="Helical" evidence="1">
    <location>
        <begin position="79"/>
        <end position="99"/>
    </location>
</feature>
<feature type="transmembrane region" description="Helical" evidence="1">
    <location>
        <begin position="16"/>
        <end position="40"/>
    </location>
</feature>
<sequence length="214" mass="23155">MRSPFLQPLVKDQLSLYIFVSVLFAVGVVFGALLVGALTLEQQQDLTGDVEHFVRLLSAGMGPDETQSFVERGWFHTKWLLLIWLLGLTVVGMPLILALDFLKGVLIGFSVGLLVSQHAWEGVLFSLASVAPPNLIILPAILIASVSAISFSIHIVKHRLMQRSGTLLQPFLSHTSVAVVMLAVLWGAALFEAFVSPILMGWASSFIIGSGTGF</sequence>
<reference evidence="2" key="1">
    <citation type="journal article" date="2014" name="Int. J. Syst. Evol. Microbiol.">
        <title>Complete genome sequence of Corynebacterium casei LMG S-19264T (=DSM 44701T), isolated from a smear-ripened cheese.</title>
        <authorList>
            <consortium name="US DOE Joint Genome Institute (JGI-PGF)"/>
            <person name="Walter F."/>
            <person name="Albersmeier A."/>
            <person name="Kalinowski J."/>
            <person name="Ruckert C."/>
        </authorList>
    </citation>
    <scope>NUCLEOTIDE SEQUENCE</scope>
    <source>
        <strain evidence="2">CGMCC 1.12987</strain>
    </source>
</reference>
<dbReference type="InterPro" id="IPR002798">
    <property type="entry name" value="SpoIIM-like"/>
</dbReference>
<keyword evidence="1" id="KW-1133">Transmembrane helix</keyword>
<dbReference type="NCBIfam" id="TIGR02831">
    <property type="entry name" value="spo_II_M"/>
    <property type="match status" value="1"/>
</dbReference>
<keyword evidence="1" id="KW-0812">Transmembrane</keyword>
<protein>
    <submittedName>
        <fullName evidence="2">Stage II sporulation protein M</fullName>
    </submittedName>
</protein>
<accession>A0A917CFH1</accession>
<gene>
    <name evidence="2" type="primary">spoIIM</name>
    <name evidence="2" type="ORF">GCM10010916_00850</name>
</gene>
<proteinExistence type="predicted"/>
<comment type="caution">
    <text evidence="2">The sequence shown here is derived from an EMBL/GenBank/DDBJ whole genome shotgun (WGS) entry which is preliminary data.</text>
</comment>
<name>A0A917CFH1_9BACL</name>
<evidence type="ECO:0000313" key="3">
    <source>
        <dbReference type="Proteomes" id="UP000644756"/>
    </source>
</evidence>
<keyword evidence="3" id="KW-1185">Reference proteome</keyword>
<evidence type="ECO:0000313" key="2">
    <source>
        <dbReference type="EMBL" id="GGF87332.1"/>
    </source>
</evidence>
<organism evidence="2 3">
    <name type="scientific">Paenibacillus abyssi</name>
    <dbReference type="NCBI Taxonomy" id="1340531"/>
    <lineage>
        <taxon>Bacteria</taxon>
        <taxon>Bacillati</taxon>
        <taxon>Bacillota</taxon>
        <taxon>Bacilli</taxon>
        <taxon>Bacillales</taxon>
        <taxon>Paenibacillaceae</taxon>
        <taxon>Paenibacillus</taxon>
    </lineage>
</organism>
<dbReference type="EMBL" id="BMGR01000001">
    <property type="protein sequence ID" value="GGF87332.1"/>
    <property type="molecule type" value="Genomic_DNA"/>
</dbReference>
<feature type="transmembrane region" description="Helical" evidence="1">
    <location>
        <begin position="177"/>
        <end position="200"/>
    </location>
</feature>
<dbReference type="PIRSF" id="PIRSF038973">
    <property type="entry name" value="SpoIIM"/>
    <property type="match status" value="1"/>
</dbReference>
<dbReference type="InterPro" id="IPR014196">
    <property type="entry name" value="SpoIIM"/>
</dbReference>